<dbReference type="EMBL" id="CP073633">
    <property type="protein sequence ID" value="WHQ72022.1"/>
    <property type="molecule type" value="Genomic_DNA"/>
</dbReference>
<gene>
    <name evidence="1" type="ORF">KEC54_10990</name>
</gene>
<proteinExistence type="predicted"/>
<evidence type="ECO:0000313" key="2">
    <source>
        <dbReference type="Proteomes" id="UP001223720"/>
    </source>
</evidence>
<reference evidence="1" key="1">
    <citation type="journal article" date="2022" name="Biotechnol. Bioprocess Eng.">
        <title>Pan-genome Analysis Reveals Comparative Genomic Features of Central Metabolic Pathways in Methylorubrum extorquens.</title>
        <authorList>
            <person name="Lee G.M."/>
            <person name="Scott-Nevros Z.K."/>
            <person name="Lee S.-M."/>
            <person name="Kim D."/>
        </authorList>
    </citation>
    <scope>NUCLEOTIDE SEQUENCE</scope>
    <source>
        <strain evidence="1">ATCC 55366</strain>
    </source>
</reference>
<accession>A0AAX3WKN0</accession>
<protein>
    <submittedName>
        <fullName evidence="1">Uncharacterized protein</fullName>
    </submittedName>
</protein>
<dbReference type="RefSeq" id="WP_283536127.1">
    <property type="nucleotide sequence ID" value="NZ_CP073633.1"/>
</dbReference>
<sequence>MKILAAYFRTQADLWREIADALVHQDDPVISKLRDMADEFDHNASALERWLAEEASSEPVRAGTPCLH</sequence>
<evidence type="ECO:0000313" key="1">
    <source>
        <dbReference type="EMBL" id="WHQ72022.1"/>
    </source>
</evidence>
<organism evidence="1 2">
    <name type="scientific">Methylorubrum extorquens</name>
    <name type="common">Methylobacterium dichloromethanicum</name>
    <name type="synonym">Methylobacterium extorquens</name>
    <dbReference type="NCBI Taxonomy" id="408"/>
    <lineage>
        <taxon>Bacteria</taxon>
        <taxon>Pseudomonadati</taxon>
        <taxon>Pseudomonadota</taxon>
        <taxon>Alphaproteobacteria</taxon>
        <taxon>Hyphomicrobiales</taxon>
        <taxon>Methylobacteriaceae</taxon>
        <taxon>Methylorubrum</taxon>
    </lineage>
</organism>
<name>A0AAX3WKN0_METEX</name>
<dbReference type="Proteomes" id="UP001223720">
    <property type="component" value="Chromosome"/>
</dbReference>
<dbReference type="AlphaFoldDB" id="A0AAX3WKN0"/>